<evidence type="ECO:0000259" key="3">
    <source>
        <dbReference type="Pfam" id="PF23989"/>
    </source>
</evidence>
<dbReference type="InterPro" id="IPR056571">
    <property type="entry name" value="PilB3-like_C"/>
</dbReference>
<evidence type="ECO:0000259" key="2">
    <source>
        <dbReference type="Pfam" id="PF00437"/>
    </source>
</evidence>
<dbReference type="PANTHER" id="PTHR30486">
    <property type="entry name" value="TWITCHING MOTILITY PROTEIN PILT"/>
    <property type="match status" value="1"/>
</dbReference>
<gene>
    <name evidence="5" type="ORF">E5139_00910</name>
</gene>
<dbReference type="EMBL" id="CP039375">
    <property type="protein sequence ID" value="QCD64259.1"/>
    <property type="molecule type" value="Genomic_DNA"/>
</dbReference>
<dbReference type="Proteomes" id="UP000297053">
    <property type="component" value="Chromosome"/>
</dbReference>
<evidence type="ECO:0000259" key="4">
    <source>
        <dbReference type="Pfam" id="PF23990"/>
    </source>
</evidence>
<dbReference type="InterPro" id="IPR056570">
    <property type="entry name" value="PilB3-like_N"/>
</dbReference>
<comment type="similarity">
    <text evidence="1">Belongs to the GSP E family.</text>
</comment>
<dbReference type="InterPro" id="IPR050921">
    <property type="entry name" value="T4SS_GSP_E_ATPase"/>
</dbReference>
<dbReference type="GO" id="GO:0016887">
    <property type="term" value="F:ATP hydrolysis activity"/>
    <property type="evidence" value="ECO:0007669"/>
    <property type="project" value="InterPro"/>
</dbReference>
<feature type="domain" description="Bacterial type II secretion system protein E" evidence="2">
    <location>
        <begin position="219"/>
        <end position="428"/>
    </location>
</feature>
<dbReference type="Pfam" id="PF00437">
    <property type="entry name" value="T2SSE"/>
    <property type="match status" value="1"/>
</dbReference>
<dbReference type="KEGG" id="halz:E5139_00910"/>
<dbReference type="PANTHER" id="PTHR30486:SF6">
    <property type="entry name" value="TYPE IV PILUS RETRACTATION ATPASE PILT"/>
    <property type="match status" value="1"/>
</dbReference>
<dbReference type="Gene3D" id="3.40.50.300">
    <property type="entry name" value="P-loop containing nucleotide triphosphate hydrolases"/>
    <property type="match status" value="1"/>
</dbReference>
<evidence type="ECO:0000313" key="6">
    <source>
        <dbReference type="Proteomes" id="UP000297053"/>
    </source>
</evidence>
<accession>A0A4D6KAZ0</accession>
<feature type="domain" description="PilB3-like C-terminal" evidence="3">
    <location>
        <begin position="466"/>
        <end position="537"/>
    </location>
</feature>
<dbReference type="GeneID" id="42177453"/>
<dbReference type="CDD" id="cd01130">
    <property type="entry name" value="VirB11-like_ATPase"/>
    <property type="match status" value="1"/>
</dbReference>
<dbReference type="OMA" id="YHDNWLS"/>
<evidence type="ECO:0000313" key="5">
    <source>
        <dbReference type="EMBL" id="QCD64259.1"/>
    </source>
</evidence>
<dbReference type="Pfam" id="PF23989">
    <property type="entry name" value="PilB3_C"/>
    <property type="match status" value="1"/>
</dbReference>
<reference evidence="5 6" key="2">
    <citation type="submission" date="2019-04" db="EMBL/GenBank/DDBJ databases">
        <authorList>
            <person name="Yang S."/>
            <person name="Wei W."/>
        </authorList>
    </citation>
    <scope>NUCLEOTIDE SEQUENCE [LARGE SCALE GENOMIC DNA]</scope>
    <source>
        <strain evidence="6">ZP60</strain>
    </source>
</reference>
<evidence type="ECO:0000256" key="1">
    <source>
        <dbReference type="ARBA" id="ARBA00006611"/>
    </source>
</evidence>
<organism evidence="5 6">
    <name type="scientific">Halomicrobium mukohataei</name>
    <dbReference type="NCBI Taxonomy" id="57705"/>
    <lineage>
        <taxon>Archaea</taxon>
        <taxon>Methanobacteriati</taxon>
        <taxon>Methanobacteriota</taxon>
        <taxon>Stenosarchaea group</taxon>
        <taxon>Halobacteria</taxon>
        <taxon>Halobacteriales</taxon>
        <taxon>Haloarculaceae</taxon>
        <taxon>Halomicrobium</taxon>
    </lineage>
</organism>
<dbReference type="RefSeq" id="WP_015763669.1">
    <property type="nucleotide sequence ID" value="NZ_CP039375.1"/>
</dbReference>
<dbReference type="InterPro" id="IPR027417">
    <property type="entry name" value="P-loop_NTPase"/>
</dbReference>
<feature type="domain" description="PilB3-like N-terminal" evidence="4">
    <location>
        <begin position="18"/>
        <end position="91"/>
    </location>
</feature>
<dbReference type="InterPro" id="IPR001482">
    <property type="entry name" value="T2SS/T4SS_dom"/>
</dbReference>
<dbReference type="SUPFAM" id="SSF52540">
    <property type="entry name" value="P-loop containing nucleoside triphosphate hydrolases"/>
    <property type="match status" value="1"/>
</dbReference>
<proteinExistence type="inferred from homology"/>
<dbReference type="Gene3D" id="3.30.450.380">
    <property type="match status" value="1"/>
</dbReference>
<sequence>MAGDETEHDGSSSTPLSGVRDWLSRTARMLSGAAVPSTNYDPQRHGKLVEYTVPEQYDEIDRYWLNAPFAFASINHDPEADEQFYQVVEPSLDEFERDLLDRLFEDIRGPLIYREDVSDDPEAALAAALRDRIEEYGVVVEPETFYRLLYYLYRSFLGYGRIDPLMHDPHIEDISCDGAGLPIFAYHDAYTDIETSVVYEEGELNDFVIQLAQRSGRHVSVSDPVVSTTLPDGSRIELALGEEVTPRGSAFTIRKYADEPFTPIDLLNYGTFSVEMLAYLWLAIESNKSLIFAGGTAAGKTTSMNAVSMFIPPRSKVLTIEDTRELSLYHDNWLSSVTRERLDESDITMYDLLRSALRHRPEYIIVGEVRGEEAITLFQAMNTGHTTFSTMHADSVQTVINRLENEPINVPRPMVQSLDILCVQVLGRSGGERVRRAKTLAEIEGIDQRTGELDYSNAYAWQADEDYFEDSNSDLLDEIRRERGWSQSELLREMDDRKRFLRYLQAESITDYRRFTAMVNKYYADSETVMERIDRADIDATP</sequence>
<reference evidence="5 6" key="1">
    <citation type="submission" date="2019-04" db="EMBL/GenBank/DDBJ databases">
        <title>Complete genome sequence of Arthrobacter sp. ZXY-2 associated with effective atrazine degradation and salt adaptation.</title>
        <authorList>
            <person name="Zhao X."/>
        </authorList>
    </citation>
    <scope>NUCLEOTIDE SEQUENCE [LARGE SCALE GENOMIC DNA]</scope>
    <source>
        <strain evidence="6">ZP60</strain>
    </source>
</reference>
<dbReference type="AlphaFoldDB" id="A0A4D6KAZ0"/>
<name>A0A4D6KAZ0_9EURY</name>
<dbReference type="Pfam" id="PF23990">
    <property type="entry name" value="PilB3_N"/>
    <property type="match status" value="1"/>
</dbReference>
<protein>
    <submittedName>
        <fullName evidence="5">Type II secretion system protein</fullName>
    </submittedName>
</protein>